<dbReference type="Proteomes" id="UP000308828">
    <property type="component" value="Unassembled WGS sequence"/>
</dbReference>
<feature type="domain" description="Glycosyl transferase family 1" evidence="1">
    <location>
        <begin position="195"/>
        <end position="343"/>
    </location>
</feature>
<dbReference type="AlphaFoldDB" id="A0A4S8P5V2"/>
<dbReference type="InterPro" id="IPR028098">
    <property type="entry name" value="Glyco_trans_4-like_N"/>
</dbReference>
<dbReference type="SUPFAM" id="SSF53756">
    <property type="entry name" value="UDP-Glycosyltransferase/glycogen phosphorylase"/>
    <property type="match status" value="1"/>
</dbReference>
<dbReference type="GO" id="GO:0016757">
    <property type="term" value="F:glycosyltransferase activity"/>
    <property type="evidence" value="ECO:0007669"/>
    <property type="project" value="InterPro"/>
</dbReference>
<feature type="domain" description="Glycosyltransferase subfamily 4-like N-terminal" evidence="2">
    <location>
        <begin position="17"/>
        <end position="190"/>
    </location>
</feature>
<protein>
    <submittedName>
        <fullName evidence="3">Glycosyltransferase family 4 protein</fullName>
    </submittedName>
</protein>
<reference evidence="3 4" key="1">
    <citation type="submission" date="2019-04" db="EMBL/GenBank/DDBJ databases">
        <title>Genome sequence of strain shin9-1.</title>
        <authorList>
            <person name="Gao J."/>
            <person name="Sun J."/>
        </authorList>
    </citation>
    <scope>NUCLEOTIDE SEQUENCE [LARGE SCALE GENOMIC DNA]</scope>
    <source>
        <strain evidence="4">shin9-1</strain>
    </source>
</reference>
<gene>
    <name evidence="3" type="ORF">FAA97_05315</name>
</gene>
<sequence length="381" mass="41811">MTSQAPLRIVHCFRSPVGGIFRHVRDLAEQHSKAGHQVGILCDSTTGSAHEDRLFEQIMPYLSLGLTRLPIQRSVAPSDLSAVVTSYKQIKALQPDVLHGHGAKGGVVARVIGSLLRAKKYRVARFYSPHGGSLHFAKASPAGQAVFMAERILERMTDGMSFVCDYERETYEHKVGKPHCVATRIYNGISDRDFGKVTPENDAVDLLYVGMLRDLKGPDLFIDAFAEAERLVGRPLRGLVVGDGPDEEKYRKQIEMKGLGRRIAMLPAMPAREAFAKSDILVVPSRAEAMPYIVLEALAAEKCLIASRVGGIPEILGADSPALVSPGNVQELANAMATALTQPDWKTVTMPKPEAFRSRFSAVVMAREMEQFYRARLATLT</sequence>
<dbReference type="EMBL" id="STGV01000001">
    <property type="protein sequence ID" value="THV25607.1"/>
    <property type="molecule type" value="Genomic_DNA"/>
</dbReference>
<keyword evidence="3" id="KW-0808">Transferase</keyword>
<evidence type="ECO:0000259" key="1">
    <source>
        <dbReference type="Pfam" id="PF00534"/>
    </source>
</evidence>
<dbReference type="InterPro" id="IPR001296">
    <property type="entry name" value="Glyco_trans_1"/>
</dbReference>
<dbReference type="OrthoDB" id="9806708at2"/>
<accession>A0A4S8P5V2</accession>
<evidence type="ECO:0000259" key="2">
    <source>
        <dbReference type="Pfam" id="PF13439"/>
    </source>
</evidence>
<keyword evidence="4" id="KW-1185">Reference proteome</keyword>
<evidence type="ECO:0000313" key="3">
    <source>
        <dbReference type="EMBL" id="THV25607.1"/>
    </source>
</evidence>
<dbReference type="PANTHER" id="PTHR12526:SF630">
    <property type="entry name" value="GLYCOSYLTRANSFERASE"/>
    <property type="match status" value="1"/>
</dbReference>
<dbReference type="Gene3D" id="3.40.50.2000">
    <property type="entry name" value="Glycogen Phosphorylase B"/>
    <property type="match status" value="2"/>
</dbReference>
<dbReference type="Pfam" id="PF00534">
    <property type="entry name" value="Glycos_transf_1"/>
    <property type="match status" value="1"/>
</dbReference>
<comment type="caution">
    <text evidence="3">The sequence shown here is derived from an EMBL/GenBank/DDBJ whole genome shotgun (WGS) entry which is preliminary data.</text>
</comment>
<dbReference type="Pfam" id="PF13439">
    <property type="entry name" value="Glyco_transf_4"/>
    <property type="match status" value="1"/>
</dbReference>
<name>A0A4S8P5V2_9HYPH</name>
<dbReference type="CDD" id="cd03801">
    <property type="entry name" value="GT4_PimA-like"/>
    <property type="match status" value="1"/>
</dbReference>
<organism evidence="3 4">
    <name type="scientific">Peteryoungia ipomoeae</name>
    <dbReference type="NCBI Taxonomy" id="1210932"/>
    <lineage>
        <taxon>Bacteria</taxon>
        <taxon>Pseudomonadati</taxon>
        <taxon>Pseudomonadota</taxon>
        <taxon>Alphaproteobacteria</taxon>
        <taxon>Hyphomicrobiales</taxon>
        <taxon>Rhizobiaceae</taxon>
        <taxon>Peteryoungia</taxon>
    </lineage>
</organism>
<dbReference type="PANTHER" id="PTHR12526">
    <property type="entry name" value="GLYCOSYLTRANSFERASE"/>
    <property type="match status" value="1"/>
</dbReference>
<evidence type="ECO:0000313" key="4">
    <source>
        <dbReference type="Proteomes" id="UP000308828"/>
    </source>
</evidence>
<dbReference type="RefSeq" id="WP_136597443.1">
    <property type="nucleotide sequence ID" value="NZ_STGV01000001.1"/>
</dbReference>
<proteinExistence type="predicted"/>